<feature type="transmembrane region" description="Helical" evidence="1">
    <location>
        <begin position="41"/>
        <end position="65"/>
    </location>
</feature>
<comment type="caution">
    <text evidence="2">The sequence shown here is derived from an EMBL/GenBank/DDBJ whole genome shotgun (WGS) entry which is preliminary data.</text>
</comment>
<evidence type="ECO:0000313" key="2">
    <source>
        <dbReference type="EMBL" id="GAG61935.1"/>
    </source>
</evidence>
<feature type="transmembrane region" description="Helical" evidence="1">
    <location>
        <begin position="12"/>
        <end position="29"/>
    </location>
</feature>
<sequence length="129" mass="14406">MVDEILKFTKYTFLIHFILGLIFTILYWIPEISVPILGLSYSIEVGTLSMVVGAATAGFTISSLFGFMAKEWKEVKIIVIAEIVWLILMLVAVSLNIPVFGLNSILTYIVGVSLSVLFLLSYLKQEEIL</sequence>
<feature type="transmembrane region" description="Helical" evidence="1">
    <location>
        <begin position="105"/>
        <end position="123"/>
    </location>
</feature>
<dbReference type="AlphaFoldDB" id="X0YZD6"/>
<protein>
    <recommendedName>
        <fullName evidence="3">Major facilitator superfamily (MFS) profile domain-containing protein</fullName>
    </recommendedName>
</protein>
<gene>
    <name evidence="2" type="ORF">S01H4_07469</name>
</gene>
<keyword evidence="1" id="KW-0472">Membrane</keyword>
<reference evidence="2" key="1">
    <citation type="journal article" date="2014" name="Front. Microbiol.">
        <title>High frequency of phylogenetically diverse reductive dehalogenase-homologous genes in deep subseafloor sedimentary metagenomes.</title>
        <authorList>
            <person name="Kawai M."/>
            <person name="Futagami T."/>
            <person name="Toyoda A."/>
            <person name="Takaki Y."/>
            <person name="Nishi S."/>
            <person name="Hori S."/>
            <person name="Arai W."/>
            <person name="Tsubouchi T."/>
            <person name="Morono Y."/>
            <person name="Uchiyama I."/>
            <person name="Ito T."/>
            <person name="Fujiyama A."/>
            <person name="Inagaki F."/>
            <person name="Takami H."/>
        </authorList>
    </citation>
    <scope>NUCLEOTIDE SEQUENCE</scope>
    <source>
        <strain evidence="2">Expedition CK06-06</strain>
    </source>
</reference>
<evidence type="ECO:0008006" key="3">
    <source>
        <dbReference type="Google" id="ProtNLM"/>
    </source>
</evidence>
<keyword evidence="1" id="KW-0812">Transmembrane</keyword>
<feature type="transmembrane region" description="Helical" evidence="1">
    <location>
        <begin position="77"/>
        <end position="99"/>
    </location>
</feature>
<dbReference type="EMBL" id="BART01002445">
    <property type="protein sequence ID" value="GAG61935.1"/>
    <property type="molecule type" value="Genomic_DNA"/>
</dbReference>
<proteinExistence type="predicted"/>
<keyword evidence="1" id="KW-1133">Transmembrane helix</keyword>
<evidence type="ECO:0000256" key="1">
    <source>
        <dbReference type="SAM" id="Phobius"/>
    </source>
</evidence>
<accession>X0YZD6</accession>
<name>X0YZD6_9ZZZZ</name>
<organism evidence="2">
    <name type="scientific">marine sediment metagenome</name>
    <dbReference type="NCBI Taxonomy" id="412755"/>
    <lineage>
        <taxon>unclassified sequences</taxon>
        <taxon>metagenomes</taxon>
        <taxon>ecological metagenomes</taxon>
    </lineage>
</organism>